<sequence length="76" mass="8977">MFRVLWLLGWNGSRGRRYRSNQRSTHLYLNNIMFGQQDCVHVQQNISSKTLKIQRDRDGRLLTKGKVLSEVPLTNF</sequence>
<dbReference type="AlphaFoldDB" id="A0A2P4Q7M1"/>
<comment type="caution">
    <text evidence="1">The sequence shown here is derived from an EMBL/GenBank/DDBJ whole genome shotgun (WGS) entry which is preliminary data.</text>
</comment>
<gene>
    <name evidence="1" type="ORF">GLOIN_2v1583737</name>
</gene>
<dbReference type="Proteomes" id="UP000018888">
    <property type="component" value="Unassembled WGS sequence"/>
</dbReference>
<keyword evidence="2" id="KW-1185">Reference proteome</keyword>
<evidence type="ECO:0000313" key="2">
    <source>
        <dbReference type="Proteomes" id="UP000018888"/>
    </source>
</evidence>
<protein>
    <submittedName>
        <fullName evidence="1">Uncharacterized protein</fullName>
    </submittedName>
</protein>
<dbReference type="EMBL" id="AUPC02000081">
    <property type="protein sequence ID" value="POG73627.1"/>
    <property type="molecule type" value="Genomic_DNA"/>
</dbReference>
<proteinExistence type="predicted"/>
<accession>A0A2P4Q7M1</accession>
<name>A0A2P4Q7M1_RHIID</name>
<feature type="non-terminal residue" evidence="1">
    <location>
        <position position="76"/>
    </location>
</feature>
<organism evidence="1 2">
    <name type="scientific">Rhizophagus irregularis (strain DAOM 181602 / DAOM 197198 / MUCL 43194)</name>
    <name type="common">Arbuscular mycorrhizal fungus</name>
    <name type="synonym">Glomus intraradices</name>
    <dbReference type="NCBI Taxonomy" id="747089"/>
    <lineage>
        <taxon>Eukaryota</taxon>
        <taxon>Fungi</taxon>
        <taxon>Fungi incertae sedis</taxon>
        <taxon>Mucoromycota</taxon>
        <taxon>Glomeromycotina</taxon>
        <taxon>Glomeromycetes</taxon>
        <taxon>Glomerales</taxon>
        <taxon>Glomeraceae</taxon>
        <taxon>Rhizophagus</taxon>
    </lineage>
</organism>
<reference evidence="1 2" key="2">
    <citation type="journal article" date="2018" name="New Phytol.">
        <title>High intraspecific genome diversity in the model arbuscular mycorrhizal symbiont Rhizophagus irregularis.</title>
        <authorList>
            <person name="Chen E.C.H."/>
            <person name="Morin E."/>
            <person name="Beaudet D."/>
            <person name="Noel J."/>
            <person name="Yildirir G."/>
            <person name="Ndikumana S."/>
            <person name="Charron P."/>
            <person name="St-Onge C."/>
            <person name="Giorgi J."/>
            <person name="Kruger M."/>
            <person name="Marton T."/>
            <person name="Ropars J."/>
            <person name="Grigoriev I.V."/>
            <person name="Hainaut M."/>
            <person name="Henrissat B."/>
            <person name="Roux C."/>
            <person name="Martin F."/>
            <person name="Corradi N."/>
        </authorList>
    </citation>
    <scope>NUCLEOTIDE SEQUENCE [LARGE SCALE GENOMIC DNA]</scope>
    <source>
        <strain evidence="1 2">DAOM 197198</strain>
    </source>
</reference>
<reference evidence="1 2" key="1">
    <citation type="journal article" date="2013" name="Proc. Natl. Acad. Sci. U.S.A.">
        <title>Genome of an arbuscular mycorrhizal fungus provides insight into the oldest plant symbiosis.</title>
        <authorList>
            <person name="Tisserant E."/>
            <person name="Malbreil M."/>
            <person name="Kuo A."/>
            <person name="Kohler A."/>
            <person name="Symeonidi A."/>
            <person name="Balestrini R."/>
            <person name="Charron P."/>
            <person name="Duensing N."/>
            <person name="Frei Dit Frey N."/>
            <person name="Gianinazzi-Pearson V."/>
            <person name="Gilbert L.B."/>
            <person name="Handa Y."/>
            <person name="Herr J.R."/>
            <person name="Hijri M."/>
            <person name="Koul R."/>
            <person name="Kawaguchi M."/>
            <person name="Krajinski F."/>
            <person name="Lammers P.J."/>
            <person name="Masclaux F.G."/>
            <person name="Murat C."/>
            <person name="Morin E."/>
            <person name="Ndikumana S."/>
            <person name="Pagni M."/>
            <person name="Petitpierre D."/>
            <person name="Requena N."/>
            <person name="Rosikiewicz P."/>
            <person name="Riley R."/>
            <person name="Saito K."/>
            <person name="San Clemente H."/>
            <person name="Shapiro H."/>
            <person name="van Tuinen D."/>
            <person name="Becard G."/>
            <person name="Bonfante P."/>
            <person name="Paszkowski U."/>
            <person name="Shachar-Hill Y.Y."/>
            <person name="Tuskan G.A."/>
            <person name="Young P.W."/>
            <person name="Sanders I.R."/>
            <person name="Henrissat B."/>
            <person name="Rensing S.A."/>
            <person name="Grigoriev I.V."/>
            <person name="Corradi N."/>
            <person name="Roux C."/>
            <person name="Martin F."/>
        </authorList>
    </citation>
    <scope>NUCLEOTIDE SEQUENCE [LARGE SCALE GENOMIC DNA]</scope>
    <source>
        <strain evidence="1 2">DAOM 197198</strain>
    </source>
</reference>
<evidence type="ECO:0000313" key="1">
    <source>
        <dbReference type="EMBL" id="POG73627.1"/>
    </source>
</evidence>